<gene>
    <name evidence="2" type="ORF">TGPRC2_425520</name>
</gene>
<evidence type="ECO:0000313" key="2">
    <source>
        <dbReference type="EMBL" id="KYK66496.1"/>
    </source>
</evidence>
<comment type="caution">
    <text evidence="2">The sequence shown here is derived from an EMBL/GenBank/DDBJ whole genome shotgun (WGS) entry which is preliminary data.</text>
</comment>
<protein>
    <submittedName>
        <fullName evidence="2">Uncharacterized protein</fullName>
    </submittedName>
</protein>
<reference evidence="3" key="1">
    <citation type="submission" date="2016-03" db="EMBL/GenBank/DDBJ databases">
        <authorList>
            <person name="Sibley D."/>
            <person name="Venepally P."/>
            <person name="Karamycheva S."/>
            <person name="Hadjithomas M."/>
            <person name="Khan A."/>
            <person name="Brunk B."/>
            <person name="Roos D."/>
            <person name="Caler E."/>
            <person name="Lorenzi H."/>
        </authorList>
    </citation>
    <scope>NUCLEOTIDE SEQUENCE [LARGE SCALE GENOMIC DNA]</scope>
    <source>
        <strain evidence="3">TgCatPRC2</strain>
    </source>
</reference>
<evidence type="ECO:0000256" key="1">
    <source>
        <dbReference type="SAM" id="MobiDB-lite"/>
    </source>
</evidence>
<evidence type="ECO:0000313" key="3">
    <source>
        <dbReference type="Proteomes" id="UP000075225"/>
    </source>
</evidence>
<dbReference type="Proteomes" id="UP000075225">
    <property type="component" value="Unassembled WGS sequence"/>
</dbReference>
<sequence>MPESPPLASGAKELEKEKKPKRPAAKVAPAGLTVPGEVRRLVQDGDQRTGAGSVCIVSGSARGDAEASLGDRAFGPGLFEDMGREEFLQLQASDRGRRRVDEKKIARLVAVGTREKKFGEIQVVLLRSLIPAVATQVHAVAAAADLEALKGALWREEVRDEVVAVGRRRDNVLEDHRRRSGVEHTLLGRTGAAFVSRSDCQDRAASLLVGSRVLAAGLAGKLRRR</sequence>
<organism evidence="2 3">
    <name type="scientific">Toxoplasma gondii TgCatPRC2</name>
    <dbReference type="NCBI Taxonomy" id="1130821"/>
    <lineage>
        <taxon>Eukaryota</taxon>
        <taxon>Sar</taxon>
        <taxon>Alveolata</taxon>
        <taxon>Apicomplexa</taxon>
        <taxon>Conoidasida</taxon>
        <taxon>Coccidia</taxon>
        <taxon>Eucoccidiorida</taxon>
        <taxon>Eimeriorina</taxon>
        <taxon>Sarcocystidae</taxon>
        <taxon>Toxoplasma</taxon>
    </lineage>
</organism>
<dbReference type="EMBL" id="AHZP02001690">
    <property type="protein sequence ID" value="KYK66496.1"/>
    <property type="molecule type" value="Genomic_DNA"/>
</dbReference>
<dbReference type="VEuPathDB" id="ToxoDB:TGPRC2_425520"/>
<dbReference type="AlphaFoldDB" id="A0A151HAX5"/>
<feature type="region of interest" description="Disordered" evidence="1">
    <location>
        <begin position="1"/>
        <end position="30"/>
    </location>
</feature>
<accession>A0A151HAX5</accession>
<proteinExistence type="predicted"/>
<name>A0A151HAX5_TOXGO</name>